<comment type="similarity">
    <text evidence="8 9">Belongs to the TonB-dependent receptor family.</text>
</comment>
<dbReference type="EMBL" id="FMZO01000013">
    <property type="protein sequence ID" value="SDD75622.1"/>
    <property type="molecule type" value="Genomic_DNA"/>
</dbReference>
<evidence type="ECO:0000256" key="5">
    <source>
        <dbReference type="ARBA" id="ARBA00023077"/>
    </source>
</evidence>
<accession>A0A1G6XC25</accession>
<dbReference type="Gene3D" id="2.60.40.1120">
    <property type="entry name" value="Carboxypeptidase-like, regulatory domain"/>
    <property type="match status" value="1"/>
</dbReference>
<dbReference type="SUPFAM" id="SSF56935">
    <property type="entry name" value="Porins"/>
    <property type="match status" value="1"/>
</dbReference>
<dbReference type="Proteomes" id="UP000198757">
    <property type="component" value="Unassembled WGS sequence"/>
</dbReference>
<evidence type="ECO:0000259" key="12">
    <source>
        <dbReference type="Pfam" id="PF07715"/>
    </source>
</evidence>
<keyword evidence="5 9" id="KW-0798">TonB box</keyword>
<dbReference type="InterPro" id="IPR000531">
    <property type="entry name" value="Beta-barrel_TonB"/>
</dbReference>
<dbReference type="Pfam" id="PF00593">
    <property type="entry name" value="TonB_dep_Rec_b-barrel"/>
    <property type="match status" value="1"/>
</dbReference>
<dbReference type="GO" id="GO:0009279">
    <property type="term" value="C:cell outer membrane"/>
    <property type="evidence" value="ECO:0007669"/>
    <property type="project" value="UniProtKB-SubCell"/>
</dbReference>
<keyword evidence="3 8" id="KW-1134">Transmembrane beta strand</keyword>
<dbReference type="InterPro" id="IPR023996">
    <property type="entry name" value="TonB-dep_OMP_SusC/RagA"/>
</dbReference>
<evidence type="ECO:0000256" key="1">
    <source>
        <dbReference type="ARBA" id="ARBA00004571"/>
    </source>
</evidence>
<protein>
    <submittedName>
        <fullName evidence="13">TonB-linked outer membrane protein, SusC/RagA family</fullName>
    </submittedName>
</protein>
<keyword evidence="4 8" id="KW-0812">Transmembrane</keyword>
<evidence type="ECO:0000256" key="9">
    <source>
        <dbReference type="RuleBase" id="RU003357"/>
    </source>
</evidence>
<evidence type="ECO:0000256" key="4">
    <source>
        <dbReference type="ARBA" id="ARBA00022692"/>
    </source>
</evidence>
<dbReference type="PROSITE" id="PS52016">
    <property type="entry name" value="TONB_DEPENDENT_REC_3"/>
    <property type="match status" value="1"/>
</dbReference>
<evidence type="ECO:0000256" key="2">
    <source>
        <dbReference type="ARBA" id="ARBA00022448"/>
    </source>
</evidence>
<dbReference type="Gene3D" id="2.40.170.20">
    <property type="entry name" value="TonB-dependent receptor, beta-barrel domain"/>
    <property type="match status" value="1"/>
</dbReference>
<dbReference type="AlphaFoldDB" id="A0A1G6XC25"/>
<keyword evidence="7 8" id="KW-0998">Cell outer membrane</keyword>
<dbReference type="InterPro" id="IPR036942">
    <property type="entry name" value="Beta-barrel_TonB_sf"/>
</dbReference>
<sequence>MTENSKLKTGLKAHLIWCVMLLLPLLVQAQQQTVSGLVTSQETTEPVANASVIVKGTSRGVTTKADGRYSITVSAGETLTFSAIGFKEADRAVGTQREINVLLENAGKQEEEVVVTALGIKREEKALGYSVKTVSGEELTDALSNNWTDALSGKVAGLNLLKSGGGPAGTNQIILRGERSLTGDNSALIVVDGVIVSGASGTMTGTGSSNYQSADAPVDFGTGLADINPNDIESVSVLKGPGAAALYGSRGANGAIIITTKAGKTNKKGIGVTLNSNTSVGTINRWPDYQYEYGQGAAGEDLYYSYGQSEDGPSTYSSSSAWGPKFDGQMYYQYNPDDPAYYRAKPPERTLWQPYKNNRKDFFRPAVTLTNSLTVSGGNQSTSVRLSYTNTSNKWIVPNTGYGRNNIALALKHKITEKLSVSTNITYSNRKSDNLPNTGYNNQTIMYFMRGITPSMNLDWFKQYWRPGKENIEQTTPFSNLLDNPYFQAYEIINSQDKNGFTGTVQANYAFSQQLNLMVRSGIDLQYDRRQQKRPFDTYRYSYGYYRETNIYTQEANSDFLLQYTSKKTKLFNYGANIGGAIMENRYNKEDLYTEKLVYPGIFNLANSAEAIKQSPFRRSYATTSLYSLINGSFKDYLFLDGSMRVDWASTLASPLRNEVKPFFYPSLNGSLVISDAFKLPREISFWKFRASVASVGGGGTTPYLNAYTYPRAENYTAGLVNPTVIPNEDLKYERTLAYEVGTDFRMFKGRYTLDLTLYNENSFDQILTVPIDPSSGYAFQVINAGNVRNRGIEANVSAKILSAPDKLNWRTYGNASKNDSKILTLPNEDGRVVISTIFGSRGTIEARVGQEFTAMYGYGYKRNPEGQIVYKDGLPQVSEDLIYLGNATATTKAAWGNEFTYKGFRLNVLFDGQWGGMGYSLTHAVLMEEGKLKKTLPGRYNGIVGDGVVENSDGTYSPNTVVVSAQPYYYAHFNRDNLESNTFSTDFIKLREVRLDYSIPPRIIKRLGVQKALIGLYGRDLLVFSNWPAFDPEFGSLNGDGIQKGAEVAQFPSLRTLGFNLSVNF</sequence>
<feature type="signal peptide" evidence="10">
    <location>
        <begin position="1"/>
        <end position="29"/>
    </location>
</feature>
<dbReference type="RefSeq" id="WP_090391871.1">
    <property type="nucleotide sequence ID" value="NZ_FMZO01000013.1"/>
</dbReference>
<evidence type="ECO:0000313" key="13">
    <source>
        <dbReference type="EMBL" id="SDD75622.1"/>
    </source>
</evidence>
<dbReference type="InterPro" id="IPR039426">
    <property type="entry name" value="TonB-dep_rcpt-like"/>
</dbReference>
<dbReference type="Pfam" id="PF13715">
    <property type="entry name" value="CarbopepD_reg_2"/>
    <property type="match status" value="1"/>
</dbReference>
<evidence type="ECO:0000256" key="6">
    <source>
        <dbReference type="ARBA" id="ARBA00023136"/>
    </source>
</evidence>
<dbReference type="Pfam" id="PF07715">
    <property type="entry name" value="Plug"/>
    <property type="match status" value="1"/>
</dbReference>
<dbReference type="Gene3D" id="2.170.130.10">
    <property type="entry name" value="TonB-dependent receptor, plug domain"/>
    <property type="match status" value="1"/>
</dbReference>
<keyword evidence="10" id="KW-0732">Signal</keyword>
<comment type="subcellular location">
    <subcellularLocation>
        <location evidence="1 8">Cell outer membrane</location>
        <topology evidence="1 8">Multi-pass membrane protein</topology>
    </subcellularLocation>
</comment>
<dbReference type="InterPro" id="IPR037066">
    <property type="entry name" value="Plug_dom_sf"/>
</dbReference>
<evidence type="ECO:0000259" key="11">
    <source>
        <dbReference type="Pfam" id="PF00593"/>
    </source>
</evidence>
<keyword evidence="6 8" id="KW-0472">Membrane</keyword>
<dbReference type="STRING" id="1285928.SAMN04487894_11318"/>
<feature type="domain" description="TonB-dependent receptor-like beta-barrel" evidence="11">
    <location>
        <begin position="477"/>
        <end position="822"/>
    </location>
</feature>
<dbReference type="OrthoDB" id="9768177at2"/>
<dbReference type="InterPro" id="IPR012910">
    <property type="entry name" value="Plug_dom"/>
</dbReference>
<proteinExistence type="inferred from homology"/>
<keyword evidence="14" id="KW-1185">Reference proteome</keyword>
<evidence type="ECO:0000256" key="10">
    <source>
        <dbReference type="SAM" id="SignalP"/>
    </source>
</evidence>
<feature type="chain" id="PRO_5011660585" evidence="10">
    <location>
        <begin position="30"/>
        <end position="1066"/>
    </location>
</feature>
<dbReference type="NCBIfam" id="TIGR04057">
    <property type="entry name" value="SusC_RagA_signa"/>
    <property type="match status" value="1"/>
</dbReference>
<evidence type="ECO:0000313" key="14">
    <source>
        <dbReference type="Proteomes" id="UP000198757"/>
    </source>
</evidence>
<name>A0A1G6XC25_NIADE</name>
<reference evidence="14" key="1">
    <citation type="submission" date="2016-10" db="EMBL/GenBank/DDBJ databases">
        <authorList>
            <person name="Varghese N."/>
            <person name="Submissions S."/>
        </authorList>
    </citation>
    <scope>NUCLEOTIDE SEQUENCE [LARGE SCALE GENOMIC DNA]</scope>
    <source>
        <strain evidence="14">DSM 25811 / CCM 8410 / LMG 26954 / E90</strain>
    </source>
</reference>
<organism evidence="13 14">
    <name type="scientific">Niabella drilacis (strain DSM 25811 / CCM 8410 / CCUG 62505 / LMG 26954 / E90)</name>
    <dbReference type="NCBI Taxonomy" id="1285928"/>
    <lineage>
        <taxon>Bacteria</taxon>
        <taxon>Pseudomonadati</taxon>
        <taxon>Bacteroidota</taxon>
        <taxon>Chitinophagia</taxon>
        <taxon>Chitinophagales</taxon>
        <taxon>Chitinophagaceae</taxon>
        <taxon>Niabella</taxon>
    </lineage>
</organism>
<evidence type="ECO:0000256" key="8">
    <source>
        <dbReference type="PROSITE-ProRule" id="PRU01360"/>
    </source>
</evidence>
<dbReference type="NCBIfam" id="TIGR04056">
    <property type="entry name" value="OMP_RagA_SusC"/>
    <property type="match status" value="1"/>
</dbReference>
<evidence type="ECO:0000256" key="7">
    <source>
        <dbReference type="ARBA" id="ARBA00023237"/>
    </source>
</evidence>
<evidence type="ECO:0000256" key="3">
    <source>
        <dbReference type="ARBA" id="ARBA00022452"/>
    </source>
</evidence>
<dbReference type="InterPro" id="IPR008969">
    <property type="entry name" value="CarboxyPept-like_regulatory"/>
</dbReference>
<feature type="domain" description="TonB-dependent receptor plug" evidence="12">
    <location>
        <begin position="127"/>
        <end position="255"/>
    </location>
</feature>
<gene>
    <name evidence="13" type="ORF">SAMN04487894_11318</name>
</gene>
<keyword evidence="2 8" id="KW-0813">Transport</keyword>
<dbReference type="SUPFAM" id="SSF49464">
    <property type="entry name" value="Carboxypeptidase regulatory domain-like"/>
    <property type="match status" value="1"/>
</dbReference>
<dbReference type="InterPro" id="IPR023997">
    <property type="entry name" value="TonB-dep_OMP_SusC/RagA_CS"/>
</dbReference>